<dbReference type="Proteomes" id="UP001629244">
    <property type="component" value="Unassembled WGS sequence"/>
</dbReference>
<organism evidence="1 2">
    <name type="scientific">Sphingomonas plantiphila</name>
    <dbReference type="NCBI Taxonomy" id="3163295"/>
    <lineage>
        <taxon>Bacteria</taxon>
        <taxon>Pseudomonadati</taxon>
        <taxon>Pseudomonadota</taxon>
        <taxon>Alphaproteobacteria</taxon>
        <taxon>Sphingomonadales</taxon>
        <taxon>Sphingomonadaceae</taxon>
        <taxon>Sphingomonas</taxon>
    </lineage>
</organism>
<name>A0ABW8YQV6_9SPHN</name>
<dbReference type="EMBL" id="JBELQC010000001">
    <property type="protein sequence ID" value="MFL9841560.1"/>
    <property type="molecule type" value="Genomic_DNA"/>
</dbReference>
<proteinExistence type="predicted"/>
<comment type="caution">
    <text evidence="1">The sequence shown here is derived from an EMBL/GenBank/DDBJ whole genome shotgun (WGS) entry which is preliminary data.</text>
</comment>
<gene>
    <name evidence="1" type="ORF">ABS767_11345</name>
</gene>
<protein>
    <submittedName>
        <fullName evidence="1">Uncharacterized protein</fullName>
    </submittedName>
</protein>
<reference evidence="1 2" key="1">
    <citation type="submission" date="2024-06" db="EMBL/GenBank/DDBJ databases">
        <authorList>
            <person name="Kaempfer P."/>
            <person name="Viver T."/>
        </authorList>
    </citation>
    <scope>NUCLEOTIDE SEQUENCE [LARGE SCALE GENOMIC DNA]</scope>
    <source>
        <strain evidence="1 2">ST-64</strain>
    </source>
</reference>
<sequence>MNVHAPAPTPSTDRLVSLLHGAVAVELRHVRTLIEELAEALVADEHFVDRYLDKLQAFDLLVQCTEESAAVLDRLAAGACTRSAIEPVRLGQVQQRLQAALAAGL</sequence>
<keyword evidence="2" id="KW-1185">Reference proteome</keyword>
<dbReference type="RefSeq" id="WP_408078455.1">
    <property type="nucleotide sequence ID" value="NZ_JBELQC010000001.1"/>
</dbReference>
<accession>A0ABW8YQV6</accession>
<evidence type="ECO:0000313" key="1">
    <source>
        <dbReference type="EMBL" id="MFL9841560.1"/>
    </source>
</evidence>
<evidence type="ECO:0000313" key="2">
    <source>
        <dbReference type="Proteomes" id="UP001629244"/>
    </source>
</evidence>